<dbReference type="Proteomes" id="UP001221411">
    <property type="component" value="Unassembled WGS sequence"/>
</dbReference>
<organism evidence="1 2">
    <name type="scientific">Polyangium mundeleinium</name>
    <dbReference type="NCBI Taxonomy" id="2995306"/>
    <lineage>
        <taxon>Bacteria</taxon>
        <taxon>Pseudomonadati</taxon>
        <taxon>Myxococcota</taxon>
        <taxon>Polyangia</taxon>
        <taxon>Polyangiales</taxon>
        <taxon>Polyangiaceae</taxon>
        <taxon>Polyangium</taxon>
    </lineage>
</organism>
<evidence type="ECO:0000313" key="2">
    <source>
        <dbReference type="Proteomes" id="UP001221411"/>
    </source>
</evidence>
<dbReference type="PROSITE" id="PS51257">
    <property type="entry name" value="PROKAR_LIPOPROTEIN"/>
    <property type="match status" value="1"/>
</dbReference>
<dbReference type="EMBL" id="JAQNDO010000001">
    <property type="protein sequence ID" value="MDC0743584.1"/>
    <property type="molecule type" value="Genomic_DNA"/>
</dbReference>
<dbReference type="Gene3D" id="2.80.10.50">
    <property type="match status" value="1"/>
</dbReference>
<sequence>MNLRNFLFVCATLAFGCTTTEEYPAAAPIGSAFSLRAGGSLYDGGKGVAVSADGRVAVLAAFWDTVDFGAGPLVSAGNADAVLATWDAEGNPGMSLRFGTAEHELARHVVAAGAGAWVFGVHTEKELDLGGGPLVPQGVAGTAIAKLDAEGGHVFSMMFPGWLEGLAAAGDDAIVAAGTFSGTVVVGGETFTGAGGEDILVMKLDGKGAPVWTRAFGSANQEHMEVAVDPSGNVLLGGAIRGPVDFGGGLATNAGEWDAALVKLDADGKHVFTKTFGDASFQMIKSVATDAEGNVFVGGLFEGRIDFGNGELRAEDRDLFFAKFDPTGAPRWARSFALLDADWDNPSPRIATDPAGGLVVTGDFMAAIDLGGGQILREANAIFFARYDAAGNHVESRGFGGTKYMSVDGLAVDPSGAAAITGSFYGTVDFGQGLLETAGDSDMFLARFLAP</sequence>
<dbReference type="RefSeq" id="WP_271919265.1">
    <property type="nucleotide sequence ID" value="NZ_JAQNDO010000001.1"/>
</dbReference>
<proteinExistence type="predicted"/>
<comment type="caution">
    <text evidence="1">The sequence shown here is derived from an EMBL/GenBank/DDBJ whole genome shotgun (WGS) entry which is preliminary data.</text>
</comment>
<dbReference type="PANTHER" id="PTHR35580">
    <property type="entry name" value="CELL SURFACE GLYCOPROTEIN (S-LAYER PROTEIN)-LIKE PROTEIN"/>
    <property type="match status" value="1"/>
</dbReference>
<dbReference type="PANTHER" id="PTHR35580:SF1">
    <property type="entry name" value="PHYTASE-LIKE DOMAIN-CONTAINING PROTEIN"/>
    <property type="match status" value="1"/>
</dbReference>
<evidence type="ECO:0000313" key="1">
    <source>
        <dbReference type="EMBL" id="MDC0743584.1"/>
    </source>
</evidence>
<keyword evidence="2" id="KW-1185">Reference proteome</keyword>
<protein>
    <submittedName>
        <fullName evidence="1">Uncharacterized protein</fullName>
    </submittedName>
</protein>
<gene>
    <name evidence="1" type="ORF">POL67_19815</name>
</gene>
<dbReference type="SUPFAM" id="SSF63829">
    <property type="entry name" value="Calcium-dependent phosphotriesterase"/>
    <property type="match status" value="1"/>
</dbReference>
<accession>A0ABT5EP23</accession>
<name>A0ABT5EP23_9BACT</name>
<dbReference type="InterPro" id="IPR052918">
    <property type="entry name" value="Motility_Chemotaxis_Reg"/>
</dbReference>
<reference evidence="1 2" key="1">
    <citation type="submission" date="2022-11" db="EMBL/GenBank/DDBJ databases">
        <title>Minimal conservation of predation-associated metabolite biosynthetic gene clusters underscores biosynthetic potential of Myxococcota including descriptions for ten novel species: Archangium lansinium sp. nov., Myxococcus landrumus sp. nov., Nannocystis bai.</title>
        <authorList>
            <person name="Ahearne A."/>
            <person name="Stevens C."/>
            <person name="Dowd S."/>
        </authorList>
    </citation>
    <scope>NUCLEOTIDE SEQUENCE [LARGE SCALE GENOMIC DNA]</scope>
    <source>
        <strain evidence="1 2">RJM3</strain>
    </source>
</reference>